<dbReference type="CDD" id="cd00161">
    <property type="entry name" value="beta-trefoil_Ricin-like"/>
    <property type="match status" value="1"/>
</dbReference>
<dbReference type="SUPFAM" id="SSF49785">
    <property type="entry name" value="Galactose-binding domain-like"/>
    <property type="match status" value="1"/>
</dbReference>
<dbReference type="Gene3D" id="2.80.10.50">
    <property type="match status" value="1"/>
</dbReference>
<keyword evidence="1" id="KW-0732">Signal</keyword>
<dbReference type="Proteomes" id="UP000656244">
    <property type="component" value="Unassembled WGS sequence"/>
</dbReference>
<evidence type="ECO:0000259" key="2">
    <source>
        <dbReference type="PROSITE" id="PS51175"/>
    </source>
</evidence>
<dbReference type="Pfam" id="PF18962">
    <property type="entry name" value="Por_Secre_tail"/>
    <property type="match status" value="1"/>
</dbReference>
<evidence type="ECO:0000256" key="1">
    <source>
        <dbReference type="ARBA" id="ARBA00022729"/>
    </source>
</evidence>
<dbReference type="InterPro" id="IPR008979">
    <property type="entry name" value="Galactose-bd-like_sf"/>
</dbReference>
<feature type="domain" description="CBM6" evidence="2">
    <location>
        <begin position="708"/>
        <end position="825"/>
    </location>
</feature>
<dbReference type="AlphaFoldDB" id="A0A923HFY5"/>
<proteinExistence type="predicted"/>
<dbReference type="Gene3D" id="2.60.120.260">
    <property type="entry name" value="Galactose-binding domain-like"/>
    <property type="match status" value="1"/>
</dbReference>
<dbReference type="InterPro" id="IPR005084">
    <property type="entry name" value="CBM6"/>
</dbReference>
<dbReference type="InterPro" id="IPR026444">
    <property type="entry name" value="Secre_tail"/>
</dbReference>
<sequence>MNTVSKLSYMINGWKVFGLLIIISSINVTAQVTFIENTVVTNEALYFWKADDPKPYHYGASINPHGNCMKVSNGYVFYTWYRGGWADRTLMVSRKKIGEGNWVHVALPAKMSLVGGKGDTHLTTNIGICPIDGTVHLMFDHHNEDLNYIRSKKNIAYGPDSDFTAANFLPQQDYLIPGKKVTGVTYPDLFNNDLGEMYFERRLGSAVGGDIIMTYYNGDTWSNEVKIIQGRGAEVTQGERNFCYGSAYFLNGKFYYTYSPRWAESPTRLNEGVYVMELGSRMDSQATTLDGKSYPLPIIDHAPFIIADPRSVPDNAGWAGGPQLAISPKNDIYLYQKPKGTNAYNYLRKQNETEFTEDRNKGSLGVFYGNRMYKFNLSGGNFVITSALAGTYDWREDYRTSVGINDRKSITIMDDGTIAVVFSEAVNSATVPIHCFVFQLTKEEYTSQTISFDPISDKTEGDANFALSATASSGLPVSYRSSDTSIARIVNGNEVQIMGAGSCDIVASQKGNGTYDEAAEVSQTLVVNANASKSNQIITFSLNPNTYTWGNPDQELNATVSSGLPVQYESTNTDVAIIVDGKIQVKRSGTTTINALQPGDPTYNAAPIVGHEYTVPIRQQVINFEAITAVTSGDPAFNLDATSNNPDANLRFLCPNNQVAVVWDDQVRQILGAGTATITVSDTGNDYFTSAQASRTITVNPKTHQIPSTIEAEYYTSKSGVNVTRWSNTVFYLNSWNVNDFAEYTINVPEDGTYEIEVFAASPGSTKKLKIMNGATQLASVSLTKTPNLTNFKGTKVNVMLQKGVQNIKVVGEVGGFNYDKMKISGGPGGGGGGDDEGVYKLVNVATGKYLGAGGNSAGPVIMHDTGETTDRKWTFVKVNFEGADYYNIDSQQNGILRATGQNFTAGAYLVVSTTKEPPATTGHTDKIWTIHYDEFEDTYRFEAKSNGRFLYHDTDGNCYNYIVDETDERSQWQVVGTGGPLLSAKNNELKIPSLKVYPNPAQDKFTIAFKNINVAKVAIYNILGKVVYEKFTKNYDKLEVDNDFESGVYLVKTFSEDNRVFHSKLIVK</sequence>
<name>A0A923HFY5_9FLAO</name>
<dbReference type="RefSeq" id="WP_186561799.1">
    <property type="nucleotide sequence ID" value="NZ_JACNMF010000003.1"/>
</dbReference>
<evidence type="ECO:0000313" key="3">
    <source>
        <dbReference type="EMBL" id="MBC3758670.1"/>
    </source>
</evidence>
<dbReference type="Pfam" id="PF15892">
    <property type="entry name" value="BNR_4"/>
    <property type="match status" value="1"/>
</dbReference>
<dbReference type="Pfam" id="PF24208">
    <property type="entry name" value="Beta-tre_PLH30"/>
    <property type="match status" value="1"/>
</dbReference>
<reference evidence="3" key="1">
    <citation type="submission" date="2020-08" db="EMBL/GenBank/DDBJ databases">
        <title>Hyunsoonleella sp. strain SJ7 genome sequencing and assembly.</title>
        <authorList>
            <person name="Kim I."/>
        </authorList>
    </citation>
    <scope>NUCLEOTIDE SEQUENCE</scope>
    <source>
        <strain evidence="3">SJ7</strain>
    </source>
</reference>
<gene>
    <name evidence="3" type="ORF">H7U19_09670</name>
</gene>
<comment type="caution">
    <text evidence="3">The sequence shown here is derived from an EMBL/GenBank/DDBJ whole genome shotgun (WGS) entry which is preliminary data.</text>
</comment>
<dbReference type="NCBIfam" id="TIGR04183">
    <property type="entry name" value="Por_Secre_tail"/>
    <property type="match status" value="1"/>
</dbReference>
<evidence type="ECO:0000313" key="4">
    <source>
        <dbReference type="Proteomes" id="UP000656244"/>
    </source>
</evidence>
<accession>A0A923HFY5</accession>
<dbReference type="InterPro" id="IPR035992">
    <property type="entry name" value="Ricin_B-like_lectins"/>
</dbReference>
<dbReference type="SUPFAM" id="SSF50370">
    <property type="entry name" value="Ricin B-like lectins"/>
    <property type="match status" value="1"/>
</dbReference>
<dbReference type="InterPro" id="IPR057036">
    <property type="entry name" value="Beta-tre_PLH30"/>
</dbReference>
<keyword evidence="4" id="KW-1185">Reference proteome</keyword>
<dbReference type="PROSITE" id="PS51175">
    <property type="entry name" value="CBM6"/>
    <property type="match status" value="1"/>
</dbReference>
<dbReference type="GO" id="GO:0030246">
    <property type="term" value="F:carbohydrate binding"/>
    <property type="evidence" value="ECO:0007669"/>
    <property type="project" value="InterPro"/>
</dbReference>
<protein>
    <submittedName>
        <fullName evidence="3">BNR-4 repeat-containing protein</fullName>
    </submittedName>
</protein>
<organism evidence="3 4">
    <name type="scientific">Hyunsoonleella aquatilis</name>
    <dbReference type="NCBI Taxonomy" id="2762758"/>
    <lineage>
        <taxon>Bacteria</taxon>
        <taxon>Pseudomonadati</taxon>
        <taxon>Bacteroidota</taxon>
        <taxon>Flavobacteriia</taxon>
        <taxon>Flavobacteriales</taxon>
        <taxon>Flavobacteriaceae</taxon>
    </lineage>
</organism>
<dbReference type="EMBL" id="JACNMF010000003">
    <property type="protein sequence ID" value="MBC3758670.1"/>
    <property type="molecule type" value="Genomic_DNA"/>
</dbReference>
<dbReference type="Pfam" id="PF03422">
    <property type="entry name" value="CBM_6"/>
    <property type="match status" value="1"/>
</dbReference>